<name>A0ABQ1B5L2_9EURO</name>
<dbReference type="InterPro" id="IPR029058">
    <property type="entry name" value="AB_hydrolase_fold"/>
</dbReference>
<dbReference type="Gene3D" id="3.40.50.1820">
    <property type="entry name" value="alpha/beta hydrolase"/>
    <property type="match status" value="2"/>
</dbReference>
<dbReference type="EMBL" id="BLKG01000097">
    <property type="protein sequence ID" value="GFF94197.1"/>
    <property type="molecule type" value="Genomic_DNA"/>
</dbReference>
<dbReference type="InterPro" id="IPR013094">
    <property type="entry name" value="AB_hydrolase_3"/>
</dbReference>
<protein>
    <recommendedName>
        <fullName evidence="1">Alpha/beta hydrolase fold-3 domain-containing protein</fullName>
    </recommendedName>
</protein>
<feature type="domain" description="Alpha/beta hydrolase fold-3" evidence="1">
    <location>
        <begin position="23"/>
        <end position="55"/>
    </location>
</feature>
<sequence length="228" mass="25149">MPATAASHSAHLASTTSSTGSFAQTGYIVVDVKYHLASEHPFPAAFDEIEDVVNAAGNLALAMASSSRLFSTAKVKEESPFHVVVAFYLPTDLSQPTTAKKQVVKSKIFDSKGISFFSQFCHLCYRNPREIDTRDPRISLSYADLGRFPKNLLIITTEQDPIEGEKLAEEVRMVEGHSVVCHRKKGCMHGWDKEAKRGSTEWKAKEGAYGYAADMLRIRESSCGPKTK</sequence>
<reference evidence="2 3" key="1">
    <citation type="submission" date="2020-01" db="EMBL/GenBank/DDBJ databases">
        <title>Draft genome sequence of Aspergillus udagawae IFM 53868.</title>
        <authorList>
            <person name="Takahashi H."/>
            <person name="Yaguchi T."/>
        </authorList>
    </citation>
    <scope>NUCLEOTIDE SEQUENCE [LARGE SCALE GENOMIC DNA]</scope>
    <source>
        <strain evidence="2 3">IFM 53868</strain>
    </source>
</reference>
<proteinExistence type="predicted"/>
<dbReference type="Pfam" id="PF07859">
    <property type="entry name" value="Abhydrolase_3"/>
    <property type="match status" value="2"/>
</dbReference>
<dbReference type="Proteomes" id="UP000465266">
    <property type="component" value="Unassembled WGS sequence"/>
</dbReference>
<keyword evidence="3" id="KW-1185">Reference proteome</keyword>
<gene>
    <name evidence="2" type="ORF">IFM53868_07460</name>
</gene>
<comment type="caution">
    <text evidence="2">The sequence shown here is derived from an EMBL/GenBank/DDBJ whole genome shotgun (WGS) entry which is preliminary data.</text>
</comment>
<evidence type="ECO:0000259" key="1">
    <source>
        <dbReference type="Pfam" id="PF07859"/>
    </source>
</evidence>
<organism evidence="2 3">
    <name type="scientific">Aspergillus udagawae</name>
    <dbReference type="NCBI Taxonomy" id="91492"/>
    <lineage>
        <taxon>Eukaryota</taxon>
        <taxon>Fungi</taxon>
        <taxon>Dikarya</taxon>
        <taxon>Ascomycota</taxon>
        <taxon>Pezizomycotina</taxon>
        <taxon>Eurotiomycetes</taxon>
        <taxon>Eurotiomycetidae</taxon>
        <taxon>Eurotiales</taxon>
        <taxon>Aspergillaceae</taxon>
        <taxon>Aspergillus</taxon>
        <taxon>Aspergillus subgen. Fumigati</taxon>
    </lineage>
</organism>
<evidence type="ECO:0000313" key="3">
    <source>
        <dbReference type="Proteomes" id="UP000465266"/>
    </source>
</evidence>
<evidence type="ECO:0000313" key="2">
    <source>
        <dbReference type="EMBL" id="GFF94197.1"/>
    </source>
</evidence>
<feature type="domain" description="Alpha/beta hydrolase fold-3" evidence="1">
    <location>
        <begin position="57"/>
        <end position="191"/>
    </location>
</feature>
<dbReference type="SUPFAM" id="SSF53474">
    <property type="entry name" value="alpha/beta-Hydrolases"/>
    <property type="match status" value="1"/>
</dbReference>
<accession>A0ABQ1B5L2</accession>